<proteinExistence type="predicted"/>
<evidence type="ECO:0000313" key="3">
    <source>
        <dbReference type="Proteomes" id="UP001460270"/>
    </source>
</evidence>
<name>A0AAW0Q4K6_9GOBI</name>
<feature type="compositionally biased region" description="Basic and acidic residues" evidence="1">
    <location>
        <begin position="51"/>
        <end position="62"/>
    </location>
</feature>
<comment type="caution">
    <text evidence="2">The sequence shown here is derived from an EMBL/GenBank/DDBJ whole genome shotgun (WGS) entry which is preliminary data.</text>
</comment>
<sequence length="264" mass="28539">MDLSLRDALGGGGGGVPGGAPADALLKRDFMSTLEKEPFDDKVGETVAKSDYRPLLDGKDPKCGPGMMSSIMSTGGRQDPPGQPAFSSDYLTVQLSDDGRDGGQWSPNKPKDSSVPDSFLGFSQSGLGGTGGGVFKPSEPLSTGGTGLHSMDHTTVKSDNKDKQDNNMSKMETLDKKEEQQKKDNIMEKNQKILKEEEKNEKLNADKNNKVSEKAEKVDNPRKRQRREERSEERGGEESWGGEEGGEGQSTGQISHWDQGCARS</sequence>
<dbReference type="AlphaFoldDB" id="A0AAW0Q4K6"/>
<organism evidence="2 3">
    <name type="scientific">Mugilogobius chulae</name>
    <name type="common">yellowstripe goby</name>
    <dbReference type="NCBI Taxonomy" id="88201"/>
    <lineage>
        <taxon>Eukaryota</taxon>
        <taxon>Metazoa</taxon>
        <taxon>Chordata</taxon>
        <taxon>Craniata</taxon>
        <taxon>Vertebrata</taxon>
        <taxon>Euteleostomi</taxon>
        <taxon>Actinopterygii</taxon>
        <taxon>Neopterygii</taxon>
        <taxon>Teleostei</taxon>
        <taxon>Neoteleostei</taxon>
        <taxon>Acanthomorphata</taxon>
        <taxon>Gobiaria</taxon>
        <taxon>Gobiiformes</taxon>
        <taxon>Gobioidei</taxon>
        <taxon>Gobiidae</taxon>
        <taxon>Gobionellinae</taxon>
        <taxon>Mugilogobius</taxon>
    </lineage>
</organism>
<accession>A0AAW0Q4K6</accession>
<keyword evidence="3" id="KW-1185">Reference proteome</keyword>
<feature type="compositionally biased region" description="Polar residues" evidence="1">
    <location>
        <begin position="85"/>
        <end position="95"/>
    </location>
</feature>
<feature type="compositionally biased region" description="Basic and acidic residues" evidence="1">
    <location>
        <begin position="172"/>
        <end position="237"/>
    </location>
</feature>
<reference evidence="3" key="1">
    <citation type="submission" date="2024-04" db="EMBL/GenBank/DDBJ databases">
        <title>Salinicola lusitanus LLJ914,a marine bacterium isolated from the Okinawa Trough.</title>
        <authorList>
            <person name="Li J."/>
        </authorList>
    </citation>
    <scope>NUCLEOTIDE SEQUENCE [LARGE SCALE GENOMIC DNA]</scope>
</reference>
<feature type="compositionally biased region" description="Gly residues" evidence="1">
    <location>
        <begin position="9"/>
        <end position="18"/>
    </location>
</feature>
<gene>
    <name evidence="2" type="ORF">WMY93_001165</name>
</gene>
<dbReference type="Proteomes" id="UP001460270">
    <property type="component" value="Unassembled WGS sequence"/>
</dbReference>
<feature type="region of interest" description="Disordered" evidence="1">
    <location>
        <begin position="51"/>
        <end position="264"/>
    </location>
</feature>
<protein>
    <recommendedName>
        <fullName evidence="4">Microtubule-associated protein 4</fullName>
    </recommendedName>
</protein>
<dbReference type="EMBL" id="JBBPFD010000001">
    <property type="protein sequence ID" value="KAK7945437.1"/>
    <property type="molecule type" value="Genomic_DNA"/>
</dbReference>
<feature type="compositionally biased region" description="Basic and acidic residues" evidence="1">
    <location>
        <begin position="150"/>
        <end position="165"/>
    </location>
</feature>
<evidence type="ECO:0000313" key="2">
    <source>
        <dbReference type="EMBL" id="KAK7945437.1"/>
    </source>
</evidence>
<feature type="region of interest" description="Disordered" evidence="1">
    <location>
        <begin position="1"/>
        <end position="20"/>
    </location>
</feature>
<evidence type="ECO:0008006" key="4">
    <source>
        <dbReference type="Google" id="ProtNLM"/>
    </source>
</evidence>
<evidence type="ECO:0000256" key="1">
    <source>
        <dbReference type="SAM" id="MobiDB-lite"/>
    </source>
</evidence>